<dbReference type="AlphaFoldDB" id="A0AAD5IN33"/>
<protein>
    <submittedName>
        <fullName evidence="2">Uncharacterized protein</fullName>
    </submittedName>
</protein>
<organism evidence="2 3">
    <name type="scientific">Acer negundo</name>
    <name type="common">Box elder</name>
    <dbReference type="NCBI Taxonomy" id="4023"/>
    <lineage>
        <taxon>Eukaryota</taxon>
        <taxon>Viridiplantae</taxon>
        <taxon>Streptophyta</taxon>
        <taxon>Embryophyta</taxon>
        <taxon>Tracheophyta</taxon>
        <taxon>Spermatophyta</taxon>
        <taxon>Magnoliopsida</taxon>
        <taxon>eudicotyledons</taxon>
        <taxon>Gunneridae</taxon>
        <taxon>Pentapetalae</taxon>
        <taxon>rosids</taxon>
        <taxon>malvids</taxon>
        <taxon>Sapindales</taxon>
        <taxon>Sapindaceae</taxon>
        <taxon>Hippocastanoideae</taxon>
        <taxon>Acereae</taxon>
        <taxon>Acer</taxon>
    </lineage>
</organism>
<reference evidence="2" key="1">
    <citation type="journal article" date="2022" name="Plant J.">
        <title>Strategies of tolerance reflected in two North American maple genomes.</title>
        <authorList>
            <person name="McEvoy S.L."/>
            <person name="Sezen U.U."/>
            <person name="Trouern-Trend A."/>
            <person name="McMahon S.M."/>
            <person name="Schaberg P.G."/>
            <person name="Yang J."/>
            <person name="Wegrzyn J.L."/>
            <person name="Swenson N.G."/>
        </authorList>
    </citation>
    <scope>NUCLEOTIDE SEQUENCE</scope>
    <source>
        <strain evidence="2">91603</strain>
    </source>
</reference>
<dbReference type="Proteomes" id="UP001064489">
    <property type="component" value="Chromosome 7"/>
</dbReference>
<evidence type="ECO:0000256" key="1">
    <source>
        <dbReference type="SAM" id="MobiDB-lite"/>
    </source>
</evidence>
<reference evidence="2" key="2">
    <citation type="submission" date="2023-02" db="EMBL/GenBank/DDBJ databases">
        <authorList>
            <person name="Swenson N.G."/>
            <person name="Wegrzyn J.L."/>
            <person name="Mcevoy S.L."/>
        </authorList>
    </citation>
    <scope>NUCLEOTIDE SEQUENCE</scope>
    <source>
        <strain evidence="2">91603</strain>
        <tissue evidence="2">Leaf</tissue>
    </source>
</reference>
<accession>A0AAD5IN33</accession>
<evidence type="ECO:0000313" key="2">
    <source>
        <dbReference type="EMBL" id="KAI9169778.1"/>
    </source>
</evidence>
<name>A0AAD5IN33_ACENE</name>
<feature type="region of interest" description="Disordered" evidence="1">
    <location>
        <begin position="1"/>
        <end position="21"/>
    </location>
</feature>
<proteinExistence type="predicted"/>
<gene>
    <name evidence="2" type="ORF">LWI28_017542</name>
</gene>
<evidence type="ECO:0000313" key="3">
    <source>
        <dbReference type="Proteomes" id="UP001064489"/>
    </source>
</evidence>
<comment type="caution">
    <text evidence="2">The sequence shown here is derived from an EMBL/GenBank/DDBJ whole genome shotgun (WGS) entry which is preliminary data.</text>
</comment>
<sequence>MVKGKEEHPFGPWLKASKTQPKSNYQAQKGFVLSLVINGPSWKIDRGKGKEILVASVREDISKVLKVGVQIDDIIDREDVKSQKSESFHMVCSSYQQEEEVNNLKSMGAEGWDINDINGEMQVENENNDGLGNIGFCEKDIGFHPISHETNRPIISYVCEAHDISNRAKLDYIDPCLRSGPVSGFKIDGPSGNIHIVNPTTDNQVYSSGSVKISRWGMGDKQRHGWVRGKKLRIFGDSSEVRCGKRKLELVVKDGSRGCKRARNVGGILGSKVDNCGSSGKI</sequence>
<keyword evidence="3" id="KW-1185">Reference proteome</keyword>
<dbReference type="EMBL" id="JAJSOW010000104">
    <property type="protein sequence ID" value="KAI9169778.1"/>
    <property type="molecule type" value="Genomic_DNA"/>
</dbReference>